<evidence type="ECO:0000313" key="5">
    <source>
        <dbReference type="EMBL" id="KAK6175514.1"/>
    </source>
</evidence>
<proteinExistence type="inferred from homology"/>
<dbReference type="GO" id="GO:0005654">
    <property type="term" value="C:nucleoplasm"/>
    <property type="evidence" value="ECO:0007669"/>
    <property type="project" value="TreeGrafter"/>
</dbReference>
<comment type="caution">
    <text evidence="5">The sequence shown here is derived from an EMBL/GenBank/DDBJ whole genome shotgun (WGS) entry which is preliminary data.</text>
</comment>
<comment type="subcellular location">
    <subcellularLocation>
        <location evidence="1">Nucleus</location>
    </subcellularLocation>
</comment>
<feature type="compositionally biased region" description="Acidic residues" evidence="4">
    <location>
        <begin position="267"/>
        <end position="290"/>
    </location>
</feature>
<feature type="compositionally biased region" description="Acidic residues" evidence="4">
    <location>
        <begin position="211"/>
        <end position="221"/>
    </location>
</feature>
<gene>
    <name evidence="5" type="ORF">SNE40_013963</name>
</gene>
<dbReference type="GO" id="GO:0030691">
    <property type="term" value="C:Noc2p-Noc3p complex"/>
    <property type="evidence" value="ECO:0007669"/>
    <property type="project" value="TreeGrafter"/>
</dbReference>
<dbReference type="AlphaFoldDB" id="A0AAN8PGG7"/>
<feature type="compositionally biased region" description="Acidic residues" evidence="4">
    <location>
        <begin position="241"/>
        <end position="259"/>
    </location>
</feature>
<dbReference type="GO" id="GO:0042393">
    <property type="term" value="F:histone binding"/>
    <property type="evidence" value="ECO:0007669"/>
    <property type="project" value="TreeGrafter"/>
</dbReference>
<dbReference type="Pfam" id="PF03715">
    <property type="entry name" value="Noc2"/>
    <property type="match status" value="1"/>
</dbReference>
<sequence length="332" mass="38568">MQLAENIHIVIRKISEKYQKMIFEQVDFNKKHKTQSFKPLNFACVLKLSKAQTEEKAFKDGLVDQLYELLMDHIKCHSHSIGFPELVLPAVLQLKSFLKKCKIANYCKQIKQILDKIDENSKFITQKRKYVSFTLADDNGVDVWERKCKEEGTPVSKFYASWRVLRDKELQHEISGKDRLADVTELPQINRPKGPVKPTDKEKEEFSALFDGDDDDTEDDESRFKVDKTMTKKKVKSRADSEEDEEFDNLSDYDSDELEQLAQSASEDNDDDEEGEDDDDDDDDDDDSGEEVSVQNTTIRKPTINRMDRKRKLLNEGQGKDDIVKEFKLNDF</sequence>
<dbReference type="PANTHER" id="PTHR12687:SF4">
    <property type="entry name" value="NUCLEOLAR COMPLEX PROTEIN 2 HOMOLOG"/>
    <property type="match status" value="1"/>
</dbReference>
<keyword evidence="3" id="KW-0539">Nucleus</keyword>
<dbReference type="GO" id="GO:0042273">
    <property type="term" value="P:ribosomal large subunit biogenesis"/>
    <property type="evidence" value="ECO:0007669"/>
    <property type="project" value="TreeGrafter"/>
</dbReference>
<evidence type="ECO:0000313" key="6">
    <source>
        <dbReference type="Proteomes" id="UP001347796"/>
    </source>
</evidence>
<dbReference type="PANTHER" id="PTHR12687">
    <property type="entry name" value="NUCLEOLAR COMPLEX 2 AND RAD4-RELATED"/>
    <property type="match status" value="1"/>
</dbReference>
<name>A0AAN8PGG7_PATCE</name>
<protein>
    <submittedName>
        <fullName evidence="5">Uncharacterized protein</fullName>
    </submittedName>
</protein>
<keyword evidence="6" id="KW-1185">Reference proteome</keyword>
<evidence type="ECO:0000256" key="2">
    <source>
        <dbReference type="ARBA" id="ARBA00005907"/>
    </source>
</evidence>
<evidence type="ECO:0000256" key="1">
    <source>
        <dbReference type="ARBA" id="ARBA00004123"/>
    </source>
</evidence>
<comment type="similarity">
    <text evidence="2">Belongs to the NOC2 family.</text>
</comment>
<accession>A0AAN8PGG7</accession>
<evidence type="ECO:0000256" key="3">
    <source>
        <dbReference type="ARBA" id="ARBA00023242"/>
    </source>
</evidence>
<dbReference type="GO" id="GO:0003714">
    <property type="term" value="F:transcription corepressor activity"/>
    <property type="evidence" value="ECO:0007669"/>
    <property type="project" value="TreeGrafter"/>
</dbReference>
<reference evidence="5 6" key="1">
    <citation type="submission" date="2024-01" db="EMBL/GenBank/DDBJ databases">
        <title>The genome of the rayed Mediterranean limpet Patella caerulea (Linnaeus, 1758).</title>
        <authorList>
            <person name="Anh-Thu Weber A."/>
            <person name="Halstead-Nussloch G."/>
        </authorList>
    </citation>
    <scope>NUCLEOTIDE SEQUENCE [LARGE SCALE GENOMIC DNA]</scope>
    <source>
        <strain evidence="5">AATW-2023a</strain>
        <tissue evidence="5">Whole specimen</tissue>
    </source>
</reference>
<organism evidence="5 6">
    <name type="scientific">Patella caerulea</name>
    <name type="common">Rayed Mediterranean limpet</name>
    <dbReference type="NCBI Taxonomy" id="87958"/>
    <lineage>
        <taxon>Eukaryota</taxon>
        <taxon>Metazoa</taxon>
        <taxon>Spiralia</taxon>
        <taxon>Lophotrochozoa</taxon>
        <taxon>Mollusca</taxon>
        <taxon>Gastropoda</taxon>
        <taxon>Patellogastropoda</taxon>
        <taxon>Patelloidea</taxon>
        <taxon>Patellidae</taxon>
        <taxon>Patella</taxon>
    </lineage>
</organism>
<dbReference type="GO" id="GO:0000122">
    <property type="term" value="P:negative regulation of transcription by RNA polymerase II"/>
    <property type="evidence" value="ECO:0007669"/>
    <property type="project" value="TreeGrafter"/>
</dbReference>
<dbReference type="GO" id="GO:0030690">
    <property type="term" value="C:Noc1p-Noc2p complex"/>
    <property type="evidence" value="ECO:0007669"/>
    <property type="project" value="TreeGrafter"/>
</dbReference>
<dbReference type="GO" id="GO:0005730">
    <property type="term" value="C:nucleolus"/>
    <property type="evidence" value="ECO:0007669"/>
    <property type="project" value="TreeGrafter"/>
</dbReference>
<dbReference type="EMBL" id="JAZGQO010000010">
    <property type="protein sequence ID" value="KAK6175514.1"/>
    <property type="molecule type" value="Genomic_DNA"/>
</dbReference>
<evidence type="ECO:0000256" key="4">
    <source>
        <dbReference type="SAM" id="MobiDB-lite"/>
    </source>
</evidence>
<feature type="region of interest" description="Disordered" evidence="4">
    <location>
        <begin position="186"/>
        <end position="305"/>
    </location>
</feature>
<dbReference type="InterPro" id="IPR005343">
    <property type="entry name" value="Noc2"/>
</dbReference>
<dbReference type="Proteomes" id="UP001347796">
    <property type="component" value="Unassembled WGS sequence"/>
</dbReference>